<gene>
    <name evidence="2" type="ORF">GRI36_04150</name>
</gene>
<dbReference type="Proteomes" id="UP000468943">
    <property type="component" value="Unassembled WGS sequence"/>
</dbReference>
<dbReference type="OrthoDB" id="7428934at2"/>
<evidence type="ECO:0000313" key="3">
    <source>
        <dbReference type="Proteomes" id="UP000468943"/>
    </source>
</evidence>
<feature type="transmembrane region" description="Helical" evidence="1">
    <location>
        <begin position="12"/>
        <end position="31"/>
    </location>
</feature>
<keyword evidence="3" id="KW-1185">Reference proteome</keyword>
<sequence>MIETISGLGFGGLLIAIVALAVWILVLVWLAQRVLRFIGLRSGWAPLDGKNMLAAAVLLTGAIHLGNYLLDVLEASMRGSAGAVELSFPGAFLIGSVAIGVGIAAIRWHRQQKRGE</sequence>
<evidence type="ECO:0000256" key="1">
    <source>
        <dbReference type="SAM" id="Phobius"/>
    </source>
</evidence>
<evidence type="ECO:0000313" key="2">
    <source>
        <dbReference type="EMBL" id="MXO56068.1"/>
    </source>
</evidence>
<comment type="caution">
    <text evidence="2">The sequence shown here is derived from an EMBL/GenBank/DDBJ whole genome shotgun (WGS) entry which is preliminary data.</text>
</comment>
<keyword evidence="1" id="KW-0812">Transmembrane</keyword>
<proteinExistence type="predicted"/>
<protein>
    <submittedName>
        <fullName evidence="2">Uncharacterized protein</fullName>
    </submittedName>
</protein>
<keyword evidence="1" id="KW-1133">Transmembrane helix</keyword>
<organism evidence="2 3">
    <name type="scientific">Pontixanthobacter gangjinensis</name>
    <dbReference type="NCBI Taxonomy" id="1028742"/>
    <lineage>
        <taxon>Bacteria</taxon>
        <taxon>Pseudomonadati</taxon>
        <taxon>Pseudomonadota</taxon>
        <taxon>Alphaproteobacteria</taxon>
        <taxon>Sphingomonadales</taxon>
        <taxon>Erythrobacteraceae</taxon>
        <taxon>Pontixanthobacter</taxon>
    </lineage>
</organism>
<dbReference type="RefSeq" id="WP_160597316.1">
    <property type="nucleotide sequence ID" value="NZ_WTYS01000001.1"/>
</dbReference>
<feature type="transmembrane region" description="Helical" evidence="1">
    <location>
        <begin position="90"/>
        <end position="108"/>
    </location>
</feature>
<name>A0A6I4SKT6_9SPHN</name>
<feature type="transmembrane region" description="Helical" evidence="1">
    <location>
        <begin position="52"/>
        <end position="70"/>
    </location>
</feature>
<keyword evidence="1" id="KW-0472">Membrane</keyword>
<dbReference type="EMBL" id="WTYS01000001">
    <property type="protein sequence ID" value="MXO56068.1"/>
    <property type="molecule type" value="Genomic_DNA"/>
</dbReference>
<accession>A0A6I4SKT6</accession>
<dbReference type="AlphaFoldDB" id="A0A6I4SKT6"/>
<reference evidence="2 3" key="1">
    <citation type="submission" date="2019-12" db="EMBL/GenBank/DDBJ databases">
        <title>Genomic-based taxomic classification of the family Erythrobacteraceae.</title>
        <authorList>
            <person name="Xu L."/>
        </authorList>
    </citation>
    <scope>NUCLEOTIDE SEQUENCE [LARGE SCALE GENOMIC DNA]</scope>
    <source>
        <strain evidence="2 3">JCM 17802</strain>
    </source>
</reference>